<dbReference type="InterPro" id="IPR027417">
    <property type="entry name" value="P-loop_NTPase"/>
</dbReference>
<dbReference type="InterPro" id="IPR003593">
    <property type="entry name" value="AAA+_ATPase"/>
</dbReference>
<dbReference type="InterPro" id="IPR003439">
    <property type="entry name" value="ABC_transporter-like_ATP-bd"/>
</dbReference>
<keyword evidence="4 7" id="KW-0067">ATP-binding</keyword>
<dbReference type="EMBL" id="POWG01000004">
    <property type="protein sequence ID" value="PNQ99936.1"/>
    <property type="molecule type" value="Genomic_DNA"/>
</dbReference>
<reference evidence="7 9" key="2">
    <citation type="submission" date="2018-01" db="EMBL/GenBank/DDBJ databases">
        <title>Whole genome sequence of Azospirillum brasilense REC3 isolated from strawberry roots.</title>
        <authorList>
            <person name="Fontana C.A."/>
            <person name="Salazar S.M."/>
            <person name="Bassi D."/>
            <person name="Puglisi E."/>
            <person name="Lovaisa N.C."/>
            <person name="Toffoli L.M."/>
            <person name="Pedraza R."/>
            <person name="Cocconcelli P.S."/>
        </authorList>
    </citation>
    <scope>NUCLEOTIDE SEQUENCE [LARGE SCALE GENOMIC DNA]</scope>
    <source>
        <strain evidence="7 9">REC3</strain>
        <plasmid evidence="7">p2unnamed</plasmid>
    </source>
</reference>
<dbReference type="PANTHER" id="PTHR42788">
    <property type="entry name" value="TAURINE IMPORT ATP-BINDING PROTEIN-RELATED"/>
    <property type="match status" value="1"/>
</dbReference>
<dbReference type="GO" id="GO:0005524">
    <property type="term" value="F:ATP binding"/>
    <property type="evidence" value="ECO:0007669"/>
    <property type="project" value="UniProtKB-KW"/>
</dbReference>
<evidence type="ECO:0000313" key="9">
    <source>
        <dbReference type="Proteomes" id="UP000236268"/>
    </source>
</evidence>
<evidence type="ECO:0000256" key="2">
    <source>
        <dbReference type="ARBA" id="ARBA00022448"/>
    </source>
</evidence>
<dbReference type="GO" id="GO:0016887">
    <property type="term" value="F:ATP hydrolysis activity"/>
    <property type="evidence" value="ECO:0007669"/>
    <property type="project" value="InterPro"/>
</dbReference>
<dbReference type="RefSeq" id="WP_040137354.1">
    <property type="nucleotide sequence ID" value="NZ_CP007796.1"/>
</dbReference>
<organism evidence="6 8">
    <name type="scientific">Azospirillum argentinense</name>
    <dbReference type="NCBI Taxonomy" id="2970906"/>
    <lineage>
        <taxon>Bacteria</taxon>
        <taxon>Pseudomonadati</taxon>
        <taxon>Pseudomonadota</taxon>
        <taxon>Alphaproteobacteria</taxon>
        <taxon>Rhodospirillales</taxon>
        <taxon>Azospirillaceae</taxon>
        <taxon>Azospirillum</taxon>
    </lineage>
</organism>
<keyword evidence="2" id="KW-0813">Transport</keyword>
<evidence type="ECO:0000313" key="7">
    <source>
        <dbReference type="EMBL" id="PNQ99936.1"/>
    </source>
</evidence>
<sequence length="257" mass="28248">MLRIDGLSKRYPNGHLALEEIGLEVAPGEILGVVGGSGCGKSTLLRLIAGLEAPTAGEVVLNGRPVRGPRDEIGFVFQEPRLMPWLRIRDNVAFGIRHLPKAEREARTVQALARVGLADFAGAWPRELSGGMAQRAALARALVGRPSVLLLDEPFSALDALTRYDLQDHLLSLWAYDRPTLILVTHDIEEALVLADRVVVMLPRPGRVLTIATPPLPRPRDRTDPLFEVWKHRLLADLSRAFRHRVSGEEAFPAAAI</sequence>
<protein>
    <submittedName>
        <fullName evidence="7">ABC transporter ATP-binding protein</fullName>
    </submittedName>
    <submittedName>
        <fullName evidence="6">Nitrate ABC transporter ATPase</fullName>
    </submittedName>
</protein>
<comment type="similarity">
    <text evidence="1">Belongs to the ABC transporter superfamily.</text>
</comment>
<dbReference type="Gene3D" id="3.40.50.300">
    <property type="entry name" value="P-loop containing nucleotide triphosphate hydrolases"/>
    <property type="match status" value="1"/>
</dbReference>
<name>A0A060DRY6_9PROT</name>
<keyword evidence="3" id="KW-0547">Nucleotide-binding</keyword>
<evidence type="ECO:0000259" key="5">
    <source>
        <dbReference type="PROSITE" id="PS50893"/>
    </source>
</evidence>
<dbReference type="EMBL" id="CP007796">
    <property type="protein sequence ID" value="AIB15547.1"/>
    <property type="molecule type" value="Genomic_DNA"/>
</dbReference>
<dbReference type="KEGG" id="abq:ABAZ39_27135"/>
<evidence type="ECO:0000256" key="1">
    <source>
        <dbReference type="ARBA" id="ARBA00005417"/>
    </source>
</evidence>
<dbReference type="AlphaFoldDB" id="A0A060DRY6"/>
<dbReference type="InterPro" id="IPR050166">
    <property type="entry name" value="ABC_transporter_ATP-bind"/>
</dbReference>
<feature type="domain" description="ABC transporter" evidence="5">
    <location>
        <begin position="2"/>
        <end position="228"/>
    </location>
</feature>
<dbReference type="Proteomes" id="UP000236268">
    <property type="component" value="Unassembled WGS sequence"/>
</dbReference>
<keyword evidence="6" id="KW-0614">Plasmid</keyword>
<dbReference type="OrthoDB" id="8016555at2"/>
<dbReference type="PROSITE" id="PS50893">
    <property type="entry name" value="ABC_TRANSPORTER_2"/>
    <property type="match status" value="1"/>
</dbReference>
<evidence type="ECO:0000256" key="3">
    <source>
        <dbReference type="ARBA" id="ARBA00022741"/>
    </source>
</evidence>
<dbReference type="InterPro" id="IPR017871">
    <property type="entry name" value="ABC_transporter-like_CS"/>
</dbReference>
<dbReference type="Pfam" id="PF00005">
    <property type="entry name" value="ABC_tran"/>
    <property type="match status" value="1"/>
</dbReference>
<dbReference type="SMART" id="SM00382">
    <property type="entry name" value="AAA"/>
    <property type="match status" value="1"/>
</dbReference>
<evidence type="ECO:0000313" key="8">
    <source>
        <dbReference type="Proteomes" id="UP000027186"/>
    </source>
</evidence>
<accession>A0A060DRY6</accession>
<dbReference type="PANTHER" id="PTHR42788:SF19">
    <property type="entry name" value="ALIPHATIC SULFONATES IMPORT ATP-BINDING PROTEIN SSUB 2"/>
    <property type="match status" value="1"/>
</dbReference>
<reference evidence="6 8" key="1">
    <citation type="journal article" date="2014" name="Genome Announc.">
        <title>Complete Genome Sequence of the Model Rhizosphere Strain Azospirillum brasilense Az39, Successfully Applied in Agriculture.</title>
        <authorList>
            <person name="Rivera D."/>
            <person name="Revale S."/>
            <person name="Molina R."/>
            <person name="Gualpa J."/>
            <person name="Puente M."/>
            <person name="Maroniche G."/>
            <person name="Paris G."/>
            <person name="Baker D."/>
            <person name="Clavijo B."/>
            <person name="McLay K."/>
            <person name="Spaepen S."/>
            <person name="Perticari A."/>
            <person name="Vazquez M."/>
            <person name="Wisniewski-Dye F."/>
            <person name="Watkins C."/>
            <person name="Martinez-Abarca F."/>
            <person name="Vanderleyden J."/>
            <person name="Cassan F."/>
        </authorList>
    </citation>
    <scope>NUCLEOTIDE SEQUENCE [LARGE SCALE GENOMIC DNA]</scope>
    <source>
        <strain evidence="6 8">Az39</strain>
        <plasmid evidence="6">AbAZ39_p3</plasmid>
    </source>
</reference>
<geneLocation type="plasmid" evidence="6 8">
    <name>AbAZ39_p3</name>
</geneLocation>
<dbReference type="PROSITE" id="PS00211">
    <property type="entry name" value="ABC_TRANSPORTER_1"/>
    <property type="match status" value="1"/>
</dbReference>
<dbReference type="Proteomes" id="UP000027186">
    <property type="component" value="Plasmid AbAZ39_p3"/>
</dbReference>
<gene>
    <name evidence="6" type="ORF">ABAZ39_27135</name>
    <name evidence="7" type="ORF">C1S70_06135</name>
</gene>
<evidence type="ECO:0000256" key="4">
    <source>
        <dbReference type="ARBA" id="ARBA00022840"/>
    </source>
</evidence>
<evidence type="ECO:0000313" key="6">
    <source>
        <dbReference type="EMBL" id="AIB15547.1"/>
    </source>
</evidence>
<geneLocation type="plasmid" evidence="7">
    <name>p2unnamed</name>
</geneLocation>
<dbReference type="CDD" id="cd03293">
    <property type="entry name" value="ABC_NrtD_SsuB_transporters"/>
    <property type="match status" value="1"/>
</dbReference>
<proteinExistence type="inferred from homology"/>
<dbReference type="SUPFAM" id="SSF52540">
    <property type="entry name" value="P-loop containing nucleoside triphosphate hydrolases"/>
    <property type="match status" value="1"/>
</dbReference>
<accession>A0A2K1G5A1</accession>